<dbReference type="STRING" id="123214.PERMA_0646"/>
<name>C0QUS0_PERMH</name>
<reference evidence="5 6" key="1">
    <citation type="journal article" date="2009" name="J. Bacteriol.">
        <title>Complete and draft genome sequences of six members of the Aquificales.</title>
        <authorList>
            <person name="Reysenbach A.L."/>
            <person name="Hamamura N."/>
            <person name="Podar M."/>
            <person name="Griffiths E."/>
            <person name="Ferreira S."/>
            <person name="Hochstein R."/>
            <person name="Heidelberg J."/>
            <person name="Johnson J."/>
            <person name="Mead D."/>
            <person name="Pohorille A."/>
            <person name="Sarmiento M."/>
            <person name="Schweighofer K."/>
            <person name="Seshadri R."/>
            <person name="Voytek M.A."/>
        </authorList>
    </citation>
    <scope>NUCLEOTIDE SEQUENCE [LARGE SCALE GENOMIC DNA]</scope>
    <source>
        <strain evidence="6">DSM 14350 / EX-H1</strain>
    </source>
</reference>
<dbReference type="Proteomes" id="UP000001366">
    <property type="component" value="Chromosome"/>
</dbReference>
<evidence type="ECO:0000313" key="5">
    <source>
        <dbReference type="EMBL" id="ACO03260.1"/>
    </source>
</evidence>
<dbReference type="KEGG" id="pmx:PERMA_0646"/>
<gene>
    <name evidence="5" type="ordered locus">PERMA_0646</name>
</gene>
<keyword evidence="1 2" id="KW-0807">Transducer</keyword>
<dbReference type="Pfam" id="PF13682">
    <property type="entry name" value="CZB"/>
    <property type="match status" value="1"/>
</dbReference>
<dbReference type="SMART" id="SM00283">
    <property type="entry name" value="MA"/>
    <property type="match status" value="1"/>
</dbReference>
<evidence type="ECO:0000259" key="4">
    <source>
        <dbReference type="PROSITE" id="PS50111"/>
    </source>
</evidence>
<organism evidence="5 6">
    <name type="scientific">Persephonella marina (strain DSM 14350 / EX-H1)</name>
    <dbReference type="NCBI Taxonomy" id="123214"/>
    <lineage>
        <taxon>Bacteria</taxon>
        <taxon>Pseudomonadati</taxon>
        <taxon>Aquificota</taxon>
        <taxon>Aquificia</taxon>
        <taxon>Aquificales</taxon>
        <taxon>Hydrogenothermaceae</taxon>
        <taxon>Persephonella</taxon>
    </lineage>
</organism>
<sequence length="423" mass="48623">MFSFFKSRKEEIRSDQPVEKEERYEEFYETAPDFVRSIYIASIIKGKTFKPRETLYILKDKMSDISVFLEKVNADSKKILDEISHIKNIQSEIDELIENGSQISKSSQEIAKRSIQSVNELSDSLNRLKQSLSNIDSVLGVILDITTQTNLLALNAAIEAARAGEIGRGFSVVAEEVRNLAEKTSSSANDVKEIISKVFEEMKNTEENMKSSVDIIDENFKNSEEIRHILSQLLDENRKISAMMNEQLEVFKIHIERFDSIFDHISTLSSALVDIDRLQKTINSLSDECMNLQLSVWNRMCTNKKDIRAELLRRVVDHAVWMDNVIKAIEGKTDWRPTDHTQCNLGKWYYSKGKEVISGYGNEALSTFNEIEPAHKRLHTLGINAIKIYEEGKKEEAYELIEDMLDSSEKIVKLLFKLYRQVS</sequence>
<dbReference type="AlphaFoldDB" id="C0QUS0"/>
<dbReference type="PROSITE" id="PS50111">
    <property type="entry name" value="CHEMOTAXIS_TRANSDUC_2"/>
    <property type="match status" value="1"/>
</dbReference>
<evidence type="ECO:0000256" key="2">
    <source>
        <dbReference type="PROSITE-ProRule" id="PRU00284"/>
    </source>
</evidence>
<evidence type="ECO:0000256" key="1">
    <source>
        <dbReference type="ARBA" id="ARBA00023224"/>
    </source>
</evidence>
<dbReference type="OrthoDB" id="13222at2"/>
<evidence type="ECO:0000313" key="6">
    <source>
        <dbReference type="Proteomes" id="UP000001366"/>
    </source>
</evidence>
<keyword evidence="3" id="KW-0175">Coiled coil</keyword>
<dbReference type="HOGENOM" id="CLU_000445_21_1_0"/>
<keyword evidence="6" id="KW-1185">Reference proteome</keyword>
<feature type="domain" description="Methyl-accepting transducer" evidence="4">
    <location>
        <begin position="61"/>
        <end position="269"/>
    </location>
</feature>
<protein>
    <submittedName>
        <fullName evidence="5">Methyl-accepting chemotaxis protein signaling domain protein</fullName>
    </submittedName>
</protein>
<dbReference type="GO" id="GO:0007165">
    <property type="term" value="P:signal transduction"/>
    <property type="evidence" value="ECO:0007669"/>
    <property type="project" value="UniProtKB-KW"/>
</dbReference>
<feature type="coiled-coil region" evidence="3">
    <location>
        <begin position="268"/>
        <end position="295"/>
    </location>
</feature>
<dbReference type="InterPro" id="IPR004089">
    <property type="entry name" value="MCPsignal_dom"/>
</dbReference>
<dbReference type="Gene3D" id="1.10.287.950">
    <property type="entry name" value="Methyl-accepting chemotaxis protein"/>
    <property type="match status" value="1"/>
</dbReference>
<dbReference type="PANTHER" id="PTHR32089">
    <property type="entry name" value="METHYL-ACCEPTING CHEMOTAXIS PROTEIN MCPB"/>
    <property type="match status" value="1"/>
</dbReference>
<dbReference type="InterPro" id="IPR025991">
    <property type="entry name" value="Chemoreceptor_zinc-bind_dom"/>
</dbReference>
<accession>C0QUS0</accession>
<proteinExistence type="predicted"/>
<dbReference type="PaxDb" id="123214-PERMA_0646"/>
<dbReference type="SUPFAM" id="SSF58104">
    <property type="entry name" value="Methyl-accepting chemotaxis protein (MCP) signaling domain"/>
    <property type="match status" value="1"/>
</dbReference>
<dbReference type="Pfam" id="PF00015">
    <property type="entry name" value="MCPsignal"/>
    <property type="match status" value="1"/>
</dbReference>
<dbReference type="EMBL" id="CP001230">
    <property type="protein sequence ID" value="ACO03260.1"/>
    <property type="molecule type" value="Genomic_DNA"/>
</dbReference>
<dbReference type="RefSeq" id="WP_012675499.1">
    <property type="nucleotide sequence ID" value="NC_012440.1"/>
</dbReference>
<evidence type="ECO:0000256" key="3">
    <source>
        <dbReference type="SAM" id="Coils"/>
    </source>
</evidence>
<dbReference type="Gene3D" id="1.20.120.30">
    <property type="entry name" value="Aspartate receptor, ligand-binding domain"/>
    <property type="match status" value="1"/>
</dbReference>
<dbReference type="PANTHER" id="PTHR32089:SF112">
    <property type="entry name" value="LYSOZYME-LIKE PROTEIN-RELATED"/>
    <property type="match status" value="1"/>
</dbReference>
<dbReference type="eggNOG" id="COG0840">
    <property type="taxonomic scope" value="Bacteria"/>
</dbReference>
<dbReference type="GO" id="GO:0016020">
    <property type="term" value="C:membrane"/>
    <property type="evidence" value="ECO:0007669"/>
    <property type="project" value="InterPro"/>
</dbReference>